<feature type="domain" description="Amine oxidase" evidence="1">
    <location>
        <begin position="367"/>
        <end position="419"/>
    </location>
</feature>
<dbReference type="SUPFAM" id="SSF51905">
    <property type="entry name" value="FAD/NAD(P)-binding domain"/>
    <property type="match status" value="1"/>
</dbReference>
<dbReference type="GO" id="GO:0016491">
    <property type="term" value="F:oxidoreductase activity"/>
    <property type="evidence" value="ECO:0007669"/>
    <property type="project" value="InterPro"/>
</dbReference>
<gene>
    <name evidence="2" type="ORF">Pla163_03900</name>
</gene>
<dbReference type="Pfam" id="PF01593">
    <property type="entry name" value="Amino_oxidase"/>
    <property type="match status" value="2"/>
</dbReference>
<keyword evidence="3" id="KW-1185">Reference proteome</keyword>
<dbReference type="RefSeq" id="WP_145182731.1">
    <property type="nucleotide sequence ID" value="NZ_CP036290.1"/>
</dbReference>
<dbReference type="PANTHER" id="PTHR42923">
    <property type="entry name" value="PROTOPORPHYRINOGEN OXIDASE"/>
    <property type="match status" value="1"/>
</dbReference>
<dbReference type="InterPro" id="IPR036188">
    <property type="entry name" value="FAD/NAD-bd_sf"/>
</dbReference>
<accession>A0A518CVN5</accession>
<dbReference type="PANTHER" id="PTHR42923:SF17">
    <property type="entry name" value="AMINE OXIDASE DOMAIN-CONTAINING PROTEIN"/>
    <property type="match status" value="1"/>
</dbReference>
<feature type="domain" description="Amine oxidase" evidence="1">
    <location>
        <begin position="10"/>
        <end position="272"/>
    </location>
</feature>
<dbReference type="AlphaFoldDB" id="A0A518CVN5"/>
<dbReference type="EMBL" id="CP036290">
    <property type="protein sequence ID" value="QDU83292.1"/>
    <property type="molecule type" value="Genomic_DNA"/>
</dbReference>
<evidence type="ECO:0000313" key="3">
    <source>
        <dbReference type="Proteomes" id="UP000319342"/>
    </source>
</evidence>
<proteinExistence type="predicted"/>
<evidence type="ECO:0000313" key="2">
    <source>
        <dbReference type="EMBL" id="QDU83292.1"/>
    </source>
</evidence>
<organism evidence="2 3">
    <name type="scientific">Rohdeia mirabilis</name>
    <dbReference type="NCBI Taxonomy" id="2528008"/>
    <lineage>
        <taxon>Bacteria</taxon>
        <taxon>Pseudomonadati</taxon>
        <taxon>Planctomycetota</taxon>
        <taxon>Planctomycetia</taxon>
        <taxon>Planctomycetia incertae sedis</taxon>
        <taxon>Rohdeia</taxon>
    </lineage>
</organism>
<dbReference type="Proteomes" id="UP000319342">
    <property type="component" value="Chromosome"/>
</dbReference>
<sequence>MKIAIVGSGISGLVAAHHLHAAHDITVFEAGAYVGGHTNTVDVTAPGPSGEPAPRTVPIDTGFIVFNEKTYPNFIALLTELGVAWQASDMSFSVKCEGTGLEYNGTSFDALFAQRTNFLRPRFWRMVRDILRFYREAPSILEQAENGATLGEFLDAGGYSAMFVDKHIVPMTSAIWSAETDGVLDFPLRFLVQFFQNHGFLQVDDRPQWLTVTGGSREYVRAITRPWADRIRLETPVVGLERRSGRVVLRTRDGSQEAFDRVVLACHSDTALAILGDGATATEREVVGAFGYQRNTALLHTDASLMPRRKKAWAAWNYHVTEPASELSTVTYWMNELQSLPTSRDHFVTLNRDADVDPATVERSIVYHHPIFTTRAVAMQARHDEVDGVGGVHFAGAYWRYGFHEDGVRSGLRVAERILAPSNAVVARGAAL</sequence>
<dbReference type="OrthoDB" id="20837at2"/>
<reference evidence="2 3" key="1">
    <citation type="submission" date="2019-02" db="EMBL/GenBank/DDBJ databases">
        <title>Deep-cultivation of Planctomycetes and their phenomic and genomic characterization uncovers novel biology.</title>
        <authorList>
            <person name="Wiegand S."/>
            <person name="Jogler M."/>
            <person name="Boedeker C."/>
            <person name="Pinto D."/>
            <person name="Vollmers J."/>
            <person name="Rivas-Marin E."/>
            <person name="Kohn T."/>
            <person name="Peeters S.H."/>
            <person name="Heuer A."/>
            <person name="Rast P."/>
            <person name="Oberbeckmann S."/>
            <person name="Bunk B."/>
            <person name="Jeske O."/>
            <person name="Meyerdierks A."/>
            <person name="Storesund J.E."/>
            <person name="Kallscheuer N."/>
            <person name="Luecker S."/>
            <person name="Lage O.M."/>
            <person name="Pohl T."/>
            <person name="Merkel B.J."/>
            <person name="Hornburger P."/>
            <person name="Mueller R.-W."/>
            <person name="Bruemmer F."/>
            <person name="Labrenz M."/>
            <person name="Spormann A.M."/>
            <person name="Op den Camp H."/>
            <person name="Overmann J."/>
            <person name="Amann R."/>
            <person name="Jetten M.S.M."/>
            <person name="Mascher T."/>
            <person name="Medema M.H."/>
            <person name="Devos D.P."/>
            <person name="Kaster A.-K."/>
            <person name="Ovreas L."/>
            <person name="Rohde M."/>
            <person name="Galperin M.Y."/>
            <person name="Jogler C."/>
        </authorList>
    </citation>
    <scope>NUCLEOTIDE SEQUENCE [LARGE SCALE GENOMIC DNA]</scope>
    <source>
        <strain evidence="2 3">Pla163</strain>
    </source>
</reference>
<name>A0A518CVN5_9BACT</name>
<dbReference type="InterPro" id="IPR050464">
    <property type="entry name" value="Zeta_carotene_desat/Oxidored"/>
</dbReference>
<protein>
    <submittedName>
        <fullName evidence="2">Protoporphyrinogen oxidase</fullName>
    </submittedName>
</protein>
<dbReference type="InterPro" id="IPR002937">
    <property type="entry name" value="Amino_oxidase"/>
</dbReference>
<dbReference type="Gene3D" id="3.50.50.60">
    <property type="entry name" value="FAD/NAD(P)-binding domain"/>
    <property type="match status" value="2"/>
</dbReference>
<evidence type="ECO:0000259" key="1">
    <source>
        <dbReference type="Pfam" id="PF01593"/>
    </source>
</evidence>